<reference evidence="1 2" key="1">
    <citation type="journal article" date="2014" name="BMC Genomics">
        <title>Genome and secretome analysis of the hemibiotrophic fungal pathogen, Moniliophthora roreri, which causes frosty pod rot disease of cacao: mechanisms of the biotrophic and necrotrophic phases.</title>
        <authorList>
            <person name="Meinhardt L.W."/>
            <person name="Costa G.G.L."/>
            <person name="Thomazella D.P.T."/>
            <person name="Teixeira P.J.P.L."/>
            <person name="Carazzolle M.F."/>
            <person name="Schuster S.C."/>
            <person name="Carlson J.E."/>
            <person name="Guiltinan M.J."/>
            <person name="Mieczkowski P."/>
            <person name="Farmer A."/>
            <person name="Ramaraj T."/>
            <person name="Crozier J."/>
            <person name="Davis R.E."/>
            <person name="Shao J."/>
            <person name="Melnick R.L."/>
            <person name="Pereira G.A.G."/>
            <person name="Bailey B.A."/>
        </authorList>
    </citation>
    <scope>NUCLEOTIDE SEQUENCE [LARGE SCALE GENOMIC DNA]</scope>
    <source>
        <strain evidence="1 2">MCA 2997</strain>
    </source>
</reference>
<keyword evidence="2" id="KW-1185">Reference proteome</keyword>
<sequence length="187" mass="20950">MPPPGLMIQTVGTPGNIEVLLTPSPFQESEIDYIEDSFLLPEVSPDNKPVRYIVYYAPNQSHGYFDRWSTLKHEPKNIVGASVLCSNGDHLAKGFIDSTRAKAYFLECKQYSIFELLKLPERPWVSYVVVQGITPGVYTKCKSLVHLSLGYQRGLVYCVMGDRSVTDARVLFACLTKAGKVVTWQVV</sequence>
<accession>V2WM71</accession>
<dbReference type="Proteomes" id="UP000017559">
    <property type="component" value="Unassembled WGS sequence"/>
</dbReference>
<proteinExistence type="predicted"/>
<organism evidence="1 2">
    <name type="scientific">Moniliophthora roreri (strain MCA 2997)</name>
    <name type="common">Cocoa frosty pod rot fungus</name>
    <name type="synonym">Crinipellis roreri</name>
    <dbReference type="NCBI Taxonomy" id="1381753"/>
    <lineage>
        <taxon>Eukaryota</taxon>
        <taxon>Fungi</taxon>
        <taxon>Dikarya</taxon>
        <taxon>Basidiomycota</taxon>
        <taxon>Agaricomycotina</taxon>
        <taxon>Agaricomycetes</taxon>
        <taxon>Agaricomycetidae</taxon>
        <taxon>Agaricales</taxon>
        <taxon>Marasmiineae</taxon>
        <taxon>Marasmiaceae</taxon>
        <taxon>Moniliophthora</taxon>
    </lineage>
</organism>
<name>V2WM71_MONRO</name>
<evidence type="ECO:0000313" key="2">
    <source>
        <dbReference type="Proteomes" id="UP000017559"/>
    </source>
</evidence>
<dbReference type="KEGG" id="mrr:Moror_11108"/>
<gene>
    <name evidence="1" type="ORF">Moror_11108</name>
</gene>
<dbReference type="AlphaFoldDB" id="V2WM71"/>
<dbReference type="EMBL" id="AWSO01002339">
    <property type="protein sequence ID" value="ESK81621.1"/>
    <property type="molecule type" value="Genomic_DNA"/>
</dbReference>
<comment type="caution">
    <text evidence="1">The sequence shown here is derived from an EMBL/GenBank/DDBJ whole genome shotgun (WGS) entry which is preliminary data.</text>
</comment>
<dbReference type="HOGENOM" id="CLU_1283553_0_0_1"/>
<dbReference type="OrthoDB" id="3037695at2759"/>
<evidence type="ECO:0000313" key="1">
    <source>
        <dbReference type="EMBL" id="ESK81621.1"/>
    </source>
</evidence>
<protein>
    <submittedName>
        <fullName evidence="1">Uncharacterized protein</fullName>
    </submittedName>
</protein>